<feature type="region of interest" description="Disordered" evidence="2">
    <location>
        <begin position="245"/>
        <end position="308"/>
    </location>
</feature>
<name>A0A7W7I442_9ACTN</name>
<dbReference type="InterPro" id="IPR005330">
    <property type="entry name" value="MHYT_dom"/>
</dbReference>
<comment type="caution">
    <text evidence="4">The sequence shown here is derived from an EMBL/GenBank/DDBJ whole genome shotgun (WGS) entry which is preliminary data.</text>
</comment>
<feature type="transmembrane region" description="Helical" evidence="1">
    <location>
        <begin position="15"/>
        <end position="35"/>
    </location>
</feature>
<feature type="transmembrane region" description="Helical" evidence="1">
    <location>
        <begin position="115"/>
        <end position="135"/>
    </location>
</feature>
<keyword evidence="5" id="KW-1185">Reference proteome</keyword>
<organism evidence="4 5">
    <name type="scientific">Actinoplanes digitatis</name>
    <dbReference type="NCBI Taxonomy" id="1868"/>
    <lineage>
        <taxon>Bacteria</taxon>
        <taxon>Bacillati</taxon>
        <taxon>Actinomycetota</taxon>
        <taxon>Actinomycetes</taxon>
        <taxon>Micromonosporales</taxon>
        <taxon>Micromonosporaceae</taxon>
        <taxon>Actinoplanes</taxon>
    </lineage>
</organism>
<protein>
    <submittedName>
        <fullName evidence="4">NO-binding membrane sensor protein with MHYT domain</fullName>
    </submittedName>
</protein>
<dbReference type="Pfam" id="PF03707">
    <property type="entry name" value="MHYT"/>
    <property type="match status" value="3"/>
</dbReference>
<accession>A0A7W7I442</accession>
<feature type="transmembrane region" description="Helical" evidence="1">
    <location>
        <begin position="47"/>
        <end position="71"/>
    </location>
</feature>
<evidence type="ECO:0000313" key="5">
    <source>
        <dbReference type="Proteomes" id="UP000578112"/>
    </source>
</evidence>
<feature type="compositionally biased region" description="Pro residues" evidence="2">
    <location>
        <begin position="283"/>
        <end position="295"/>
    </location>
</feature>
<evidence type="ECO:0000256" key="1">
    <source>
        <dbReference type="PROSITE-ProRule" id="PRU00244"/>
    </source>
</evidence>
<reference evidence="4 5" key="1">
    <citation type="submission" date="2020-08" db="EMBL/GenBank/DDBJ databases">
        <title>Sequencing the genomes of 1000 actinobacteria strains.</title>
        <authorList>
            <person name="Klenk H.-P."/>
        </authorList>
    </citation>
    <scope>NUCLEOTIDE SEQUENCE [LARGE SCALE GENOMIC DNA]</scope>
    <source>
        <strain evidence="4 5">DSM 43149</strain>
    </source>
</reference>
<dbReference type="RefSeq" id="WP_184997108.1">
    <property type="nucleotide sequence ID" value="NZ_BOMK01000077.1"/>
</dbReference>
<feature type="transmembrane region" description="Helical" evidence="1">
    <location>
        <begin position="214"/>
        <end position="237"/>
    </location>
</feature>
<feature type="domain" description="MHYT" evidence="3">
    <location>
        <begin position="9"/>
        <end position="200"/>
    </location>
</feature>
<keyword evidence="1" id="KW-0812">Transmembrane</keyword>
<evidence type="ECO:0000313" key="4">
    <source>
        <dbReference type="EMBL" id="MBB4766077.1"/>
    </source>
</evidence>
<dbReference type="Proteomes" id="UP000578112">
    <property type="component" value="Unassembled WGS sequence"/>
</dbReference>
<gene>
    <name evidence="4" type="ORF">BJ971_006633</name>
</gene>
<dbReference type="PANTHER" id="PTHR35152">
    <property type="entry name" value="DOMAIN SIGNALLING PROTEIN, PUTATIVE (AFU_ORTHOLOGUE AFUA_5G11310)-RELATED"/>
    <property type="match status" value="1"/>
</dbReference>
<dbReference type="GO" id="GO:0016020">
    <property type="term" value="C:membrane"/>
    <property type="evidence" value="ECO:0007669"/>
    <property type="project" value="UniProtKB-UniRule"/>
</dbReference>
<feature type="transmembrane region" description="Helical" evidence="1">
    <location>
        <begin position="174"/>
        <end position="194"/>
    </location>
</feature>
<feature type="transmembrane region" description="Helical" evidence="1">
    <location>
        <begin position="83"/>
        <end position="103"/>
    </location>
</feature>
<dbReference type="PANTHER" id="PTHR35152:SF1">
    <property type="entry name" value="DOMAIN SIGNALLING PROTEIN, PUTATIVE (AFU_ORTHOLOGUE AFUA_5G11310)-RELATED"/>
    <property type="match status" value="1"/>
</dbReference>
<evidence type="ECO:0000259" key="3">
    <source>
        <dbReference type="PROSITE" id="PS50924"/>
    </source>
</evidence>
<feature type="transmembrane region" description="Helical" evidence="1">
    <location>
        <begin position="147"/>
        <end position="167"/>
    </location>
</feature>
<proteinExistence type="predicted"/>
<keyword evidence="1" id="KW-0472">Membrane</keyword>
<dbReference type="PROSITE" id="PS50924">
    <property type="entry name" value="MHYT"/>
    <property type="match status" value="1"/>
</dbReference>
<keyword evidence="1" id="KW-1133">Transmembrane helix</keyword>
<evidence type="ECO:0000256" key="2">
    <source>
        <dbReference type="SAM" id="MobiDB-lite"/>
    </source>
</evidence>
<dbReference type="EMBL" id="JACHNH010000001">
    <property type="protein sequence ID" value="MBB4766077.1"/>
    <property type="molecule type" value="Genomic_DNA"/>
</dbReference>
<feature type="compositionally biased region" description="Low complexity" evidence="2">
    <location>
        <begin position="273"/>
        <end position="282"/>
    </location>
</feature>
<sequence>MAEVHHFTYGAFNPVAAYLVAVLGSFLGLLSTGRARSARSRGRRNRWLIIAAFAIGGAAIWLMHFTAMLGFDVPESPVRYNPLLTMVSLGLAVVAVGLGLLVVGHGRRSVVKTMIAGVLTGAGVLAMHYTGMIGLHVSGRIHFDPPLVAASGVIAVAASTAALWFAVSVRGWRPMIGAASIMGLAVCGMHYTGMAAMSVELSTKVSTSVSGIRPLLMIVPITLISAATILGVALSALQAMTEEEFTEGDGKPHRGMHAENPWSLKQASMSAMRRAPGSRPSPGVRPSPRPVPPRAKPLTDEPLLDVPS</sequence>
<dbReference type="AlphaFoldDB" id="A0A7W7I442"/>